<feature type="compositionally biased region" description="Basic and acidic residues" evidence="1">
    <location>
        <begin position="575"/>
        <end position="586"/>
    </location>
</feature>
<name>A0A1R3IQE1_9ROSI</name>
<feature type="domain" description="DUF4283" evidence="2">
    <location>
        <begin position="61"/>
        <end position="137"/>
    </location>
</feature>
<feature type="region of interest" description="Disordered" evidence="1">
    <location>
        <begin position="16"/>
        <end position="47"/>
    </location>
</feature>
<dbReference type="InterPro" id="IPR025558">
    <property type="entry name" value="DUF4283"/>
</dbReference>
<dbReference type="InterPro" id="IPR040256">
    <property type="entry name" value="At4g02000-like"/>
</dbReference>
<dbReference type="PANTHER" id="PTHR31286:SF180">
    <property type="entry name" value="OS10G0362600 PROTEIN"/>
    <property type="match status" value="1"/>
</dbReference>
<sequence length="586" mass="69091">MVPQRITRIRLMRECSWSNSDSSSEESGDSAQNERMNVPTPAPQMRPRRSHVFSFSSEGYECLVGFLLDARRFSTEFIQNYINREWELRGRVTVLGRDDNRFLIHYEREIDRRVGVHANPWAIDGAIFVQQPWNPNIPLAQARLPRIALWLQIWDLPFEYQQPLVAKRMALSAGEVLQIDWENKRPRNIRFLRVKISADLTVPLVPGCTLERDDGTSQWVRFSNKEEYKVRKMKERKANTKHWSHFRTFIWEICQISRMIMQGEIWSSKMSKPKHKKPHFNYHKMKIDWRIESKKEMNRLKKYQMKAKRSNDIPPHFDYKGNKIRDLDQRIERLQGELSQLMQRHPNQPSPLIDGNHQEQYPLSPINDPVAEFHNSVERIQRIHARYEGDFQKQADYDDMMFAVAREQSRFEHICQEIIRQSDYMLSGLQMRKLNTPYVQSCEPRWVNVPGAGTMFTNARLVLEDENQAESSTMAERRYKETAEFQMNLLLNGESGDSLRLVGDGMYNFQVQDATNNLYPIQEGNEEQSQPQEITHQQEDDREVVLTPGYKCTVSEEDFVSAFLKDSPNDEEPGNNDKDQEQQDRK</sequence>
<protein>
    <recommendedName>
        <fullName evidence="2">DUF4283 domain-containing protein</fullName>
    </recommendedName>
</protein>
<keyword evidence="4" id="KW-1185">Reference proteome</keyword>
<dbReference type="EMBL" id="AWUE01017807">
    <property type="protein sequence ID" value="OMO84787.1"/>
    <property type="molecule type" value="Genomic_DNA"/>
</dbReference>
<feature type="region of interest" description="Disordered" evidence="1">
    <location>
        <begin position="563"/>
        <end position="586"/>
    </location>
</feature>
<evidence type="ECO:0000259" key="2">
    <source>
        <dbReference type="Pfam" id="PF14111"/>
    </source>
</evidence>
<evidence type="ECO:0000313" key="4">
    <source>
        <dbReference type="Proteomes" id="UP000187203"/>
    </source>
</evidence>
<dbReference type="AlphaFoldDB" id="A0A1R3IQE1"/>
<accession>A0A1R3IQE1</accession>
<dbReference type="Proteomes" id="UP000187203">
    <property type="component" value="Unassembled WGS sequence"/>
</dbReference>
<dbReference type="Pfam" id="PF14111">
    <property type="entry name" value="DUF4283"/>
    <property type="match status" value="1"/>
</dbReference>
<reference evidence="4" key="1">
    <citation type="submission" date="2013-09" db="EMBL/GenBank/DDBJ databases">
        <title>Corchorus olitorius genome sequencing.</title>
        <authorList>
            <person name="Alam M."/>
            <person name="Haque M.S."/>
            <person name="Islam M.S."/>
            <person name="Emdad E.M."/>
            <person name="Islam M.M."/>
            <person name="Ahmed B."/>
            <person name="Halim A."/>
            <person name="Hossen Q.M.M."/>
            <person name="Hossain M.Z."/>
            <person name="Ahmed R."/>
            <person name="Khan M.M."/>
            <person name="Islam R."/>
            <person name="Rashid M.M."/>
            <person name="Khan S.A."/>
            <person name="Rahman M.S."/>
            <person name="Alam M."/>
            <person name="Yahiya A.S."/>
            <person name="Khan M.S."/>
            <person name="Azam M.S."/>
            <person name="Haque T."/>
            <person name="Lashkar M.Z.H."/>
            <person name="Akhand A.I."/>
            <person name="Morshed G."/>
            <person name="Roy S."/>
            <person name="Uddin K.S."/>
            <person name="Rabeya T."/>
            <person name="Hossain A.S."/>
            <person name="Chowdhury A."/>
            <person name="Snigdha A.R."/>
            <person name="Mortoza M.S."/>
            <person name="Matin S.A."/>
            <person name="Hoque S.M.E."/>
            <person name="Islam M.K."/>
            <person name="Roy D.K."/>
            <person name="Haider R."/>
            <person name="Moosa M.M."/>
            <person name="Elias S.M."/>
            <person name="Hasan A.M."/>
            <person name="Jahan S."/>
            <person name="Shafiuddin M."/>
            <person name="Mahmood N."/>
            <person name="Shommy N.S."/>
        </authorList>
    </citation>
    <scope>NUCLEOTIDE SEQUENCE [LARGE SCALE GENOMIC DNA]</scope>
    <source>
        <strain evidence="4">cv. O-4</strain>
    </source>
</reference>
<evidence type="ECO:0000313" key="3">
    <source>
        <dbReference type="EMBL" id="OMO84787.1"/>
    </source>
</evidence>
<dbReference type="PANTHER" id="PTHR31286">
    <property type="entry name" value="GLYCINE-RICH CELL WALL STRUCTURAL PROTEIN 1.8-LIKE"/>
    <property type="match status" value="1"/>
</dbReference>
<organism evidence="3 4">
    <name type="scientific">Corchorus olitorius</name>
    <dbReference type="NCBI Taxonomy" id="93759"/>
    <lineage>
        <taxon>Eukaryota</taxon>
        <taxon>Viridiplantae</taxon>
        <taxon>Streptophyta</taxon>
        <taxon>Embryophyta</taxon>
        <taxon>Tracheophyta</taxon>
        <taxon>Spermatophyta</taxon>
        <taxon>Magnoliopsida</taxon>
        <taxon>eudicotyledons</taxon>
        <taxon>Gunneridae</taxon>
        <taxon>Pentapetalae</taxon>
        <taxon>rosids</taxon>
        <taxon>malvids</taxon>
        <taxon>Malvales</taxon>
        <taxon>Malvaceae</taxon>
        <taxon>Grewioideae</taxon>
        <taxon>Apeibeae</taxon>
        <taxon>Corchorus</taxon>
    </lineage>
</organism>
<evidence type="ECO:0000256" key="1">
    <source>
        <dbReference type="SAM" id="MobiDB-lite"/>
    </source>
</evidence>
<comment type="caution">
    <text evidence="3">The sequence shown here is derived from an EMBL/GenBank/DDBJ whole genome shotgun (WGS) entry which is preliminary data.</text>
</comment>
<proteinExistence type="predicted"/>
<gene>
    <name evidence="3" type="ORF">COLO4_21846</name>
</gene>
<dbReference type="OrthoDB" id="1690666at2759"/>